<reference evidence="2 3" key="1">
    <citation type="submission" date="2023-09" db="EMBL/GenBank/DDBJ databases">
        <title>Multi-omics analysis of a traditional fermented food reveals byproduct-associated fungal strains for waste-to-food upcycling.</title>
        <authorList>
            <consortium name="Lawrence Berkeley National Laboratory"/>
            <person name="Rekdal V.M."/>
            <person name="Villalobos-Escobedo J.M."/>
            <person name="Rodriguez-Valeron N."/>
            <person name="Garcia M.O."/>
            <person name="Vasquez D.P."/>
            <person name="Damayanti I."/>
            <person name="Sorensen P.M."/>
            <person name="Baidoo E.E."/>
            <person name="De Carvalho A.C."/>
            <person name="Riley R."/>
            <person name="Lipzen A."/>
            <person name="He G."/>
            <person name="Yan M."/>
            <person name="Haridas S."/>
            <person name="Daum C."/>
            <person name="Yoshinaga Y."/>
            <person name="Ng V."/>
            <person name="Grigoriev I.V."/>
            <person name="Munk R."/>
            <person name="Nuraida L."/>
            <person name="Wijaya C.H."/>
            <person name="Morales P.-C."/>
            <person name="Keasling J.D."/>
        </authorList>
    </citation>
    <scope>NUCLEOTIDE SEQUENCE [LARGE SCALE GENOMIC DNA]</scope>
    <source>
        <strain evidence="2 3">FGSC 2613</strain>
    </source>
</reference>
<accession>A0ABR3DDY3</accession>
<organism evidence="2 3">
    <name type="scientific">Neurospora intermedia</name>
    <dbReference type="NCBI Taxonomy" id="5142"/>
    <lineage>
        <taxon>Eukaryota</taxon>
        <taxon>Fungi</taxon>
        <taxon>Dikarya</taxon>
        <taxon>Ascomycota</taxon>
        <taxon>Pezizomycotina</taxon>
        <taxon>Sordariomycetes</taxon>
        <taxon>Sordariomycetidae</taxon>
        <taxon>Sordariales</taxon>
        <taxon>Sordariaceae</taxon>
        <taxon>Neurospora</taxon>
    </lineage>
</organism>
<gene>
    <name evidence="2" type="ORF">QR685DRAFT_571589</name>
</gene>
<proteinExistence type="predicted"/>
<keyword evidence="3" id="KW-1185">Reference proteome</keyword>
<name>A0ABR3DDY3_NEUIN</name>
<feature type="compositionally biased region" description="Polar residues" evidence="1">
    <location>
        <begin position="88"/>
        <end position="108"/>
    </location>
</feature>
<evidence type="ECO:0000256" key="1">
    <source>
        <dbReference type="SAM" id="MobiDB-lite"/>
    </source>
</evidence>
<evidence type="ECO:0000313" key="2">
    <source>
        <dbReference type="EMBL" id="KAL0470473.1"/>
    </source>
</evidence>
<evidence type="ECO:0000313" key="3">
    <source>
        <dbReference type="Proteomes" id="UP001451303"/>
    </source>
</evidence>
<feature type="region of interest" description="Disordered" evidence="1">
    <location>
        <begin position="35"/>
        <end position="123"/>
    </location>
</feature>
<sequence length="123" mass="13050">MPRFLPALATTHCTAGQANGLSLELGPALQCQTAVRPLTGRKNPNSERGAASPPLAPADRPSEPRQLRRLPPVAPRGPSIKRRRLHLKSSSAWTNAQKPNHASASGPNDGNDIHTCKGVQKAT</sequence>
<comment type="caution">
    <text evidence="2">The sequence shown here is derived from an EMBL/GenBank/DDBJ whole genome shotgun (WGS) entry which is preliminary data.</text>
</comment>
<dbReference type="Proteomes" id="UP001451303">
    <property type="component" value="Unassembled WGS sequence"/>
</dbReference>
<protein>
    <submittedName>
        <fullName evidence="2">Uncharacterized protein</fullName>
    </submittedName>
</protein>
<dbReference type="EMBL" id="JAVLET010000004">
    <property type="protein sequence ID" value="KAL0470473.1"/>
    <property type="molecule type" value="Genomic_DNA"/>
</dbReference>